<evidence type="ECO:0000313" key="1">
    <source>
        <dbReference type="EMBL" id="AYV82346.1"/>
    </source>
</evidence>
<protein>
    <submittedName>
        <fullName evidence="1">Uncharacterized protein</fullName>
    </submittedName>
</protein>
<sequence length="145" mass="15337">MFATSYRYIGLCPHRVYNSHRNITLIPQFIKNGVSAVTGSVVNGANTVVGGVSTVTSTVTGAVSDGVSAVTGVIGDTKDQLIAVGIIQNVNTLNAVKRSLRQRNEPDPITISLAVNLGVANVNLTTIYKPDNLINPDETDKTDKN</sequence>
<proteinExistence type="predicted"/>
<name>A0A3G5A531_9VIRU</name>
<organism evidence="1">
    <name type="scientific">Homavirus sp</name>
    <dbReference type="NCBI Taxonomy" id="2487769"/>
    <lineage>
        <taxon>Viruses</taxon>
        <taxon>Varidnaviria</taxon>
        <taxon>Bamfordvirae</taxon>
        <taxon>Nucleocytoviricota</taxon>
        <taxon>Megaviricetes</taxon>
        <taxon>Imitervirales</taxon>
        <taxon>Mimiviridae</taxon>
        <taxon>Klosneuvirinae</taxon>
    </lineage>
</organism>
<dbReference type="EMBL" id="MK072365">
    <property type="protein sequence ID" value="AYV82346.1"/>
    <property type="molecule type" value="Genomic_DNA"/>
</dbReference>
<gene>
    <name evidence="1" type="ORF">Homavirus34_2</name>
</gene>
<reference evidence="1" key="1">
    <citation type="submission" date="2018-10" db="EMBL/GenBank/DDBJ databases">
        <title>Hidden diversity of soil giant viruses.</title>
        <authorList>
            <person name="Schulz F."/>
            <person name="Alteio L."/>
            <person name="Goudeau D."/>
            <person name="Ryan E.M."/>
            <person name="Malmstrom R.R."/>
            <person name="Blanchard J."/>
            <person name="Woyke T."/>
        </authorList>
    </citation>
    <scope>NUCLEOTIDE SEQUENCE</scope>
    <source>
        <strain evidence="1">HOV1</strain>
    </source>
</reference>
<accession>A0A3G5A531</accession>